<name>A0A4R3MKH2_9FIRM</name>
<protein>
    <submittedName>
        <fullName evidence="4">S-layer family protein</fullName>
    </submittedName>
</protein>
<evidence type="ECO:0000313" key="5">
    <source>
        <dbReference type="Proteomes" id="UP000294902"/>
    </source>
</evidence>
<dbReference type="InterPro" id="IPR001119">
    <property type="entry name" value="SLH_dom"/>
</dbReference>
<dbReference type="EMBL" id="SMAL01000010">
    <property type="protein sequence ID" value="TCT12942.1"/>
    <property type="molecule type" value="Genomic_DNA"/>
</dbReference>
<dbReference type="RefSeq" id="WP_165878575.1">
    <property type="nucleotide sequence ID" value="NZ_SMAL01000010.1"/>
</dbReference>
<comment type="caution">
    <text evidence="4">The sequence shown here is derived from an EMBL/GenBank/DDBJ whole genome shotgun (WGS) entry which is preliminary data.</text>
</comment>
<evidence type="ECO:0000313" key="4">
    <source>
        <dbReference type="EMBL" id="TCT12942.1"/>
    </source>
</evidence>
<evidence type="ECO:0000256" key="1">
    <source>
        <dbReference type="ARBA" id="ARBA00022729"/>
    </source>
</evidence>
<dbReference type="Proteomes" id="UP000294902">
    <property type="component" value="Unassembled WGS sequence"/>
</dbReference>
<dbReference type="AlphaFoldDB" id="A0A4R3MKH2"/>
<dbReference type="Gene3D" id="2.60.40.1220">
    <property type="match status" value="1"/>
</dbReference>
<proteinExistence type="predicted"/>
<organism evidence="4 5">
    <name type="scientific">Natranaerovirga pectinivora</name>
    <dbReference type="NCBI Taxonomy" id="682400"/>
    <lineage>
        <taxon>Bacteria</taxon>
        <taxon>Bacillati</taxon>
        <taxon>Bacillota</taxon>
        <taxon>Clostridia</taxon>
        <taxon>Lachnospirales</taxon>
        <taxon>Natranaerovirgaceae</taxon>
        <taxon>Natranaerovirga</taxon>
    </lineage>
</organism>
<keyword evidence="2" id="KW-0677">Repeat</keyword>
<accession>A0A4R3MKH2</accession>
<gene>
    <name evidence="4" type="ORF">EDC18_11016</name>
</gene>
<evidence type="ECO:0000256" key="2">
    <source>
        <dbReference type="ARBA" id="ARBA00022737"/>
    </source>
</evidence>
<evidence type="ECO:0000259" key="3">
    <source>
        <dbReference type="PROSITE" id="PS51272"/>
    </source>
</evidence>
<sequence>MKLKRNFIILMVVIMTFSSVTLSNGKSKINTLDEKATVLNQLNILLGDGTGYNLQNQLKRSEAVTFIVGFLNAKGMVEGNKEDYNKTSFKDVSENTWYAPYVGYCVQQGIIRGFDEHTFAPEGTLTEKAFLTMVLTALGYKIDVDFDWNNVFRFSHITGLVRDSEYLIRVEDNTQFTRGDVVNVLYTALKLEHRQIKEPMFERFIREGIITQKQGVEFGFIENDIQVDIKEINVTSNTEVEIIFNKNISVLDKYKIYITYEAENQVRQLQVKEIVPQDNLDTFILIFNEREMRPVEYNINILEIVDHIGTISQNIENKFQGYITKEVQSDYFKISRVEAISNKEINVYFTQPLNNISGNFYSFYKNGSKITEINSNNIVINKLANTDKGISIFLRDYIFDSIDSYDYYELAIDGAITSAYGVRLNDNKGDIMYFSPTEKESEPLTLNEIKVINSNTIQMFFNREVNPIIARQIFNYYITDNNNNPIRVKSAKVIDIEGHKGRTVVLTTESNLIYNTIHKIMINNINDITRQFSIQEKEYNFLGYYVNSNDVKIEGAVSLDNHTIVLKVDKPLDQESAVLEFNYYISGMNSLNYGTQPLAVYYDNKIDPYTIKLFLPLDKPLTTNNYYNVEIRNSIMDHLGNFQQSHNNKSFSIYHYHNYDMGVQISNAITVGQDTIKVTLNKEIGLKVPNVLNTNYTLSYEKNGVKSTKQPIGFTYINPTTIVLRFDILEEGIDYNISFNELVDFGGKVTSRQDSVSVKQGVK</sequence>
<dbReference type="PROSITE" id="PS51272">
    <property type="entry name" value="SLH"/>
    <property type="match status" value="1"/>
</dbReference>
<keyword evidence="5" id="KW-1185">Reference proteome</keyword>
<feature type="domain" description="SLH" evidence="3">
    <location>
        <begin position="85"/>
        <end position="148"/>
    </location>
</feature>
<dbReference type="InterPro" id="IPR014755">
    <property type="entry name" value="Cu-Rt/internalin_Ig-like"/>
</dbReference>
<keyword evidence="1" id="KW-0732">Signal</keyword>
<reference evidence="4 5" key="1">
    <citation type="submission" date="2019-03" db="EMBL/GenBank/DDBJ databases">
        <title>Genomic Encyclopedia of Type Strains, Phase IV (KMG-IV): sequencing the most valuable type-strain genomes for metagenomic binning, comparative biology and taxonomic classification.</title>
        <authorList>
            <person name="Goeker M."/>
        </authorList>
    </citation>
    <scope>NUCLEOTIDE SEQUENCE [LARGE SCALE GENOMIC DNA]</scope>
    <source>
        <strain evidence="4 5">DSM 24629</strain>
    </source>
</reference>
<dbReference type="Pfam" id="PF00395">
    <property type="entry name" value="SLH"/>
    <property type="match status" value="1"/>
</dbReference>